<reference evidence="10 11" key="1">
    <citation type="submission" date="2018-06" db="EMBL/GenBank/DDBJ databases">
        <authorList>
            <consortium name="Pathogen Informatics"/>
            <person name="Doyle S."/>
        </authorList>
    </citation>
    <scope>NUCLEOTIDE SEQUENCE [LARGE SCALE GENOMIC DNA]</scope>
    <source>
        <strain evidence="10 11">NCTC11088</strain>
    </source>
</reference>
<dbReference type="Proteomes" id="UP000254777">
    <property type="component" value="Unassembled WGS sequence"/>
</dbReference>
<proteinExistence type="inferred from homology"/>
<feature type="site" description="Important for acyl-CoA specificity" evidence="7">
    <location>
        <position position="111"/>
    </location>
</feature>
<keyword evidence="4 7" id="KW-0486">Methionine biosynthesis</keyword>
<feature type="binding site" evidence="7">
    <location>
        <position position="248"/>
    </location>
    <ligand>
        <name>substrate</name>
    </ligand>
</feature>
<evidence type="ECO:0000259" key="9">
    <source>
        <dbReference type="Pfam" id="PF00696"/>
    </source>
</evidence>
<protein>
    <recommendedName>
        <fullName evidence="7">Homoserine O-acetyltransferase</fullName>
        <shortName evidence="7">HAT</shortName>
        <ecNumber evidence="7">2.3.1.31</ecNumber>
    </recommendedName>
    <alternativeName>
        <fullName evidence="7">Homoserine transacetylase</fullName>
        <shortName evidence="7">HTA</shortName>
    </alternativeName>
</protein>
<feature type="site" description="Important for substrate specificity" evidence="7">
    <location>
        <position position="191"/>
    </location>
</feature>
<comment type="function">
    <text evidence="7">Transfers an acetyl group from acetyl-CoA to L-homoserine, forming acetyl-L-homoserine.</text>
</comment>
<dbReference type="InterPro" id="IPR001048">
    <property type="entry name" value="Asp/Glu/Uridylate_kinase"/>
</dbReference>
<dbReference type="CDD" id="cd03131">
    <property type="entry name" value="GATase1_HTS"/>
    <property type="match status" value="1"/>
</dbReference>
<dbReference type="GO" id="GO:0008899">
    <property type="term" value="F:homoserine O-succinyltransferase activity"/>
    <property type="evidence" value="ECO:0007669"/>
    <property type="project" value="UniProtKB-UniRule"/>
</dbReference>
<dbReference type="GO" id="GO:0004414">
    <property type="term" value="F:homoserine O-acetyltransferase activity"/>
    <property type="evidence" value="ECO:0007669"/>
    <property type="project" value="UniProtKB-EC"/>
</dbReference>
<comment type="similarity">
    <text evidence="7">Belongs to the MetA family.</text>
</comment>
<dbReference type="PANTHER" id="PTHR20919:SF0">
    <property type="entry name" value="HOMOSERINE O-SUCCINYLTRANSFERASE"/>
    <property type="match status" value="1"/>
</dbReference>
<feature type="active site" description="Acyl-thioester intermediate" evidence="7">
    <location>
        <position position="142"/>
    </location>
</feature>
<feature type="active site" evidence="7">
    <location>
        <position position="236"/>
    </location>
</feature>
<name>A0A379DB49_9FIRM</name>
<evidence type="ECO:0000256" key="4">
    <source>
        <dbReference type="ARBA" id="ARBA00023167"/>
    </source>
</evidence>
<keyword evidence="1 7" id="KW-0963">Cytoplasm</keyword>
<dbReference type="HAMAP" id="MF_00295">
    <property type="entry name" value="MetA_acyltransf"/>
    <property type="match status" value="1"/>
</dbReference>
<dbReference type="Pfam" id="PF00696">
    <property type="entry name" value="AA_kinase"/>
    <property type="match status" value="1"/>
</dbReference>
<keyword evidence="5 7" id="KW-0012">Acyltransferase</keyword>
<evidence type="ECO:0000256" key="2">
    <source>
        <dbReference type="ARBA" id="ARBA00022605"/>
    </source>
</evidence>
<evidence type="ECO:0000313" key="10">
    <source>
        <dbReference type="EMBL" id="SUB75089.1"/>
    </source>
</evidence>
<dbReference type="AlphaFoldDB" id="A0A379DB49"/>
<comment type="catalytic activity">
    <reaction evidence="6 7">
        <text>L-homoserine + acetyl-CoA = O-acetyl-L-homoserine + CoA</text>
        <dbReference type="Rhea" id="RHEA:13701"/>
        <dbReference type="ChEBI" id="CHEBI:57287"/>
        <dbReference type="ChEBI" id="CHEBI:57288"/>
        <dbReference type="ChEBI" id="CHEBI:57476"/>
        <dbReference type="ChEBI" id="CHEBI:57716"/>
        <dbReference type="EC" id="2.3.1.31"/>
    </reaction>
</comment>
<dbReference type="PANTHER" id="PTHR20919">
    <property type="entry name" value="HOMOSERINE O-SUCCINYLTRANSFERASE"/>
    <property type="match status" value="1"/>
</dbReference>
<keyword evidence="3 7" id="KW-0808">Transferase</keyword>
<dbReference type="InterPro" id="IPR005697">
    <property type="entry name" value="HST_MetA"/>
</dbReference>
<evidence type="ECO:0000256" key="3">
    <source>
        <dbReference type="ARBA" id="ARBA00022679"/>
    </source>
</evidence>
<sequence length="598" mass="69290">MPLIIPKDLIGEETLKRERIFTMDEQRASSQDIRPLKVAIVNLMPKKKETELQLIKMLSNTSLQININLIRMGSYEPKNIEAEHLNKFYKTFNEIKHEKYDAMIITGAPVEKLEYEKIIYWDELKEILDYAKENVFSTMFICWSAQAALYHYYNVEHNLSENKIFGVFEFEKKKDDKILKGFDDEFSVPTSRYTYVKSEQLKDIDELNILAEREDTGVGLITSEDYRFVFNFGHWEYDKDTLNNEYRRDLDKNIKIDMPVNYYKENDISKGIKVTWRSAGNLFFSNWLNYCVYQETPYNIEEIKNKKVAKFGGSSLSNAKQFSKVKNIITSKSESDVVVVSAPGKRYNEDVKVTDRLINVAELNTETKDIEKLIKKLEIELLKKNDDLNENLSELKTRFYEISKDLGIEEKCTPEIDVVFKAIEGSTSKDFIVSRGEYLNAKIMANYLNYEFIDAKDIIIFDEKYNVNFEKSYERISNIINSKSKVVVPGFYGSDELGNIRTFKRGGSDYTGSIIASALDSEIYENWTDVNGIMTDDPRVNADAKVIKSMNYKELTDIIDSGAQVYQRDAIEPVKNKNITIRILNTNNPDGEGTIIKD</sequence>
<evidence type="ECO:0000256" key="7">
    <source>
        <dbReference type="HAMAP-Rule" id="MF_00295"/>
    </source>
</evidence>
<organism evidence="10 11">
    <name type="scientific">Peptoniphilus indolicus</name>
    <dbReference type="NCBI Taxonomy" id="33030"/>
    <lineage>
        <taxon>Bacteria</taxon>
        <taxon>Bacillati</taxon>
        <taxon>Bacillota</taxon>
        <taxon>Tissierellia</taxon>
        <taxon>Tissierellales</taxon>
        <taxon>Peptoniphilaceae</taxon>
        <taxon>Peptoniphilus</taxon>
    </lineage>
</organism>
<dbReference type="EMBL" id="UGTH01000001">
    <property type="protein sequence ID" value="SUB75089.1"/>
    <property type="molecule type" value="Genomic_DNA"/>
</dbReference>
<evidence type="ECO:0000256" key="1">
    <source>
        <dbReference type="ARBA" id="ARBA00022490"/>
    </source>
</evidence>
<dbReference type="SUPFAM" id="SSF52317">
    <property type="entry name" value="Class I glutamine amidotransferase-like"/>
    <property type="match status" value="1"/>
</dbReference>
<dbReference type="Gene3D" id="3.40.50.880">
    <property type="match status" value="1"/>
</dbReference>
<comment type="pathway">
    <text evidence="7">Amino-acid biosynthesis; L-methionine biosynthesis via de novo pathway; O-acetyl-L-homoserine from L-homoserine: step 1/1.</text>
</comment>
<comment type="caution">
    <text evidence="7">Lacks conserved residue(s) required for the propagation of feature annotation.</text>
</comment>
<feature type="binding site" evidence="7">
    <location>
        <position position="191"/>
    </location>
    <ligand>
        <name>substrate</name>
    </ligand>
</feature>
<accession>A0A379DB49</accession>
<dbReference type="GO" id="GO:0019281">
    <property type="term" value="P:L-methionine biosynthetic process from homoserine via O-succinyl-L-homoserine and cystathionine"/>
    <property type="evidence" value="ECO:0007669"/>
    <property type="project" value="InterPro"/>
</dbReference>
<dbReference type="InterPro" id="IPR018042">
    <property type="entry name" value="Aspartate_kinase_CS"/>
</dbReference>
<feature type="coiled-coil region" evidence="8">
    <location>
        <begin position="360"/>
        <end position="398"/>
    </location>
</feature>
<dbReference type="InterPro" id="IPR033752">
    <property type="entry name" value="MetA_family"/>
</dbReference>
<feature type="active site" description="Proton acceptor" evidence="7">
    <location>
        <position position="234"/>
    </location>
</feature>
<dbReference type="Pfam" id="PF04204">
    <property type="entry name" value="HTS"/>
    <property type="match status" value="1"/>
</dbReference>
<evidence type="ECO:0000256" key="5">
    <source>
        <dbReference type="ARBA" id="ARBA00023315"/>
    </source>
</evidence>
<gene>
    <name evidence="10" type="primary">metA</name>
    <name evidence="7" type="synonym">metAA</name>
    <name evidence="10" type="ORF">NCTC11088_00855</name>
</gene>
<dbReference type="InterPro" id="IPR029062">
    <property type="entry name" value="Class_I_gatase-like"/>
</dbReference>
<dbReference type="NCBIfam" id="TIGR01001">
    <property type="entry name" value="metA"/>
    <property type="match status" value="1"/>
</dbReference>
<dbReference type="RefSeq" id="WP_004820580.1">
    <property type="nucleotide sequence ID" value="NZ_UGTH01000001.1"/>
</dbReference>
<keyword evidence="8" id="KW-0175">Coiled coil</keyword>
<keyword evidence="2 7" id="KW-0028">Amino-acid biosynthesis</keyword>
<dbReference type="SUPFAM" id="SSF53633">
    <property type="entry name" value="Carbamate kinase-like"/>
    <property type="match status" value="1"/>
</dbReference>
<dbReference type="UniPathway" id="UPA00051">
    <property type="reaction ID" value="UER00074"/>
</dbReference>
<dbReference type="PROSITE" id="PS00324">
    <property type="entry name" value="ASPARTOKINASE"/>
    <property type="match status" value="1"/>
</dbReference>
<feature type="binding site" evidence="7">
    <location>
        <position position="163"/>
    </location>
    <ligand>
        <name>substrate</name>
    </ligand>
</feature>
<comment type="subcellular location">
    <subcellularLocation>
        <location evidence="7">Cytoplasm</location>
    </subcellularLocation>
</comment>
<dbReference type="Gene3D" id="3.40.1160.10">
    <property type="entry name" value="Acetylglutamate kinase-like"/>
    <property type="match status" value="1"/>
</dbReference>
<dbReference type="EC" id="2.3.1.31" evidence="7"/>
<dbReference type="GO" id="GO:0005737">
    <property type="term" value="C:cytoplasm"/>
    <property type="evidence" value="ECO:0007669"/>
    <property type="project" value="UniProtKB-SubCell"/>
</dbReference>
<feature type="domain" description="Aspartate/glutamate/uridylate kinase" evidence="9">
    <location>
        <begin position="306"/>
        <end position="585"/>
    </location>
</feature>
<evidence type="ECO:0000313" key="11">
    <source>
        <dbReference type="Proteomes" id="UP000254777"/>
    </source>
</evidence>
<evidence type="ECO:0000256" key="8">
    <source>
        <dbReference type="SAM" id="Coils"/>
    </source>
</evidence>
<evidence type="ECO:0000256" key="6">
    <source>
        <dbReference type="ARBA" id="ARBA00049043"/>
    </source>
</evidence>
<dbReference type="InterPro" id="IPR036393">
    <property type="entry name" value="AceGlu_kinase-like_sf"/>
</dbReference>
<dbReference type="GO" id="GO:0004072">
    <property type="term" value="F:aspartate kinase activity"/>
    <property type="evidence" value="ECO:0007669"/>
    <property type="project" value="InterPro"/>
</dbReference>